<feature type="region of interest" description="Disordered" evidence="1">
    <location>
        <begin position="65"/>
        <end position="84"/>
    </location>
</feature>
<evidence type="ECO:0000256" key="1">
    <source>
        <dbReference type="SAM" id="MobiDB-lite"/>
    </source>
</evidence>
<keyword evidence="4" id="KW-1185">Reference proteome</keyword>
<proteinExistence type="predicted"/>
<dbReference type="EMBL" id="BMYX01000006">
    <property type="protein sequence ID" value="GGY12616.1"/>
    <property type="molecule type" value="Genomic_DNA"/>
</dbReference>
<evidence type="ECO:0000313" key="3">
    <source>
        <dbReference type="EMBL" id="GGY12616.1"/>
    </source>
</evidence>
<feature type="domain" description="ShET2 enterotoxin N-terminal" evidence="2">
    <location>
        <begin position="777"/>
        <end position="953"/>
    </location>
</feature>
<evidence type="ECO:0000259" key="2">
    <source>
        <dbReference type="Pfam" id="PF07906"/>
    </source>
</evidence>
<dbReference type="InterPro" id="IPR012927">
    <property type="entry name" value="Toxin_15_N"/>
</dbReference>
<dbReference type="Pfam" id="PF07906">
    <property type="entry name" value="Toxin_15"/>
    <property type="match status" value="1"/>
</dbReference>
<comment type="caution">
    <text evidence="3">The sequence shown here is derived from an EMBL/GenBank/DDBJ whole genome shotgun (WGS) entry which is preliminary data.</text>
</comment>
<accession>A0A918U9M5</accession>
<gene>
    <name evidence="3" type="ORF">GCM10011289_14860</name>
</gene>
<dbReference type="RefSeq" id="WP_189532840.1">
    <property type="nucleotide sequence ID" value="NZ_BMYX01000006.1"/>
</dbReference>
<reference evidence="3" key="1">
    <citation type="journal article" date="2014" name="Int. J. Syst. Evol. Microbiol.">
        <title>Complete genome sequence of Corynebacterium casei LMG S-19264T (=DSM 44701T), isolated from a smear-ripened cheese.</title>
        <authorList>
            <consortium name="US DOE Joint Genome Institute (JGI-PGF)"/>
            <person name="Walter F."/>
            <person name="Albersmeier A."/>
            <person name="Kalinowski J."/>
            <person name="Ruckert C."/>
        </authorList>
    </citation>
    <scope>NUCLEOTIDE SEQUENCE</scope>
    <source>
        <strain evidence="3">KCTC 32182</strain>
    </source>
</reference>
<protein>
    <recommendedName>
        <fullName evidence="2">ShET2 enterotoxin N-terminal domain-containing protein</fullName>
    </recommendedName>
</protein>
<organism evidence="3 4">
    <name type="scientific">Paludibacterium paludis</name>
    <dbReference type="NCBI Taxonomy" id="1225769"/>
    <lineage>
        <taxon>Bacteria</taxon>
        <taxon>Pseudomonadati</taxon>
        <taxon>Pseudomonadota</taxon>
        <taxon>Betaproteobacteria</taxon>
        <taxon>Neisseriales</taxon>
        <taxon>Chromobacteriaceae</taxon>
        <taxon>Paludibacterium</taxon>
    </lineage>
</organism>
<dbReference type="Proteomes" id="UP000645257">
    <property type="component" value="Unassembled WGS sequence"/>
</dbReference>
<evidence type="ECO:0000313" key="4">
    <source>
        <dbReference type="Proteomes" id="UP000645257"/>
    </source>
</evidence>
<reference evidence="3" key="2">
    <citation type="submission" date="2020-09" db="EMBL/GenBank/DDBJ databases">
        <authorList>
            <person name="Sun Q."/>
            <person name="Kim S."/>
        </authorList>
    </citation>
    <scope>NUCLEOTIDE SEQUENCE</scope>
    <source>
        <strain evidence="3">KCTC 32182</strain>
    </source>
</reference>
<name>A0A918U9M5_9NEIS</name>
<sequence>MAIAVESGRLPVFVKIRRFLGQLYDRLRRALIGVSNRGGTVPAEPARQSVSLRVPSQLAGVAGGASLRDSASGRSAGSPAPVAGQSAGERIASLKAVLARLEAMGQRGEPHGGLTLAAVRAGMDDPGQLDGYRKAADQAYGDESCLPQALKDGLTDSYFAEKARLNADYFMALRAVLELFAEQTADEALRAEIGRLGTLGAGPGLPLSGFSAPFPLLSQWLGAFSNPDKQFVLEIWLSYLSGSSTPPCPLSEILDWEALQAVWTAPVPPAAADAPTRIPTGDPRVDAVRSAVDLLDLQHGRGRYFHGRLGAKLLKQVADRRDPCVLFMVGDRKTDVEPSLYYRKVFAVNNPYDRLKCKQADTAAMLVSLMQWSTSIGRDRRLAHALAYLRECPAPRDIFDNDLDIAKLVQAWIDRHVKPAHRQAVLDWLRYPGCCSGYCPALSEAIDWDALAGQCEPEPPAAMPGHAEGDPLRDAPNHWEGLCRALADRHIRHAFHGAISPTTLMSGTGSTGFEPPGNGQATRPEPVVSPYYPESVLSPNLNCRYSPPLNDLKLIRADQYAMLLSLIHLTWALGGDRSLDAVLSSPSMAQKAVLDGGAPESLPVRQWVDRFVKEPYRQDASALLTGSRYSPRPLTVSLSLADMIDWNLLRSEWTTSLDKPDKRAGDTVSHEQARVALFVDAPAWSASQGEVYAYLFPGVAGRQTAWFHLAQRQSGVRALLFRQEIAAAVRRDDPVRLKACLLGMLPDTPATLGLDIAGLIRMAQRHADARLADYLEHYPHVSEGDVELNLNGKAEFHDGKTTKMDSAKIVCRHLAAYFAELGGKPALKDFQTTRSISAAIGHDWERRHLRMTENNPKAYYFRNDRLGDLVRTMVKQMSAEGKTQKRLIIHSSNHAMALVIQRHAEGYELAFYDPNRTAVCLEMKFADPATVQLDIGDLVSIPHHNLYYAYHLVGITGYESLAYDVDSAVLDGDCEGKRELILCHERPAELADSDWVTRLLVLDAFRRVDEQALLKLSIDWKSVQRNIKKLVQQDHDSLDLRNLMVALTHIPSSIAVQLRWSKMGGGLLKQVMRQYGIPVHLLKFQE</sequence>
<dbReference type="AlphaFoldDB" id="A0A918U9M5"/>